<comment type="caution">
    <text evidence="10">The sequence shown here is derived from an EMBL/GenBank/DDBJ whole genome shotgun (WGS) entry which is preliminary data.</text>
</comment>
<dbReference type="InterPro" id="IPR025857">
    <property type="entry name" value="MacB_PCD"/>
</dbReference>
<name>A0A7J5TT71_9BACT</name>
<evidence type="ECO:0000313" key="10">
    <source>
        <dbReference type="EMBL" id="KAB7727011.1"/>
    </source>
</evidence>
<dbReference type="PANTHER" id="PTHR30572:SF4">
    <property type="entry name" value="ABC TRANSPORTER PERMEASE YTRF"/>
    <property type="match status" value="1"/>
</dbReference>
<evidence type="ECO:0000256" key="2">
    <source>
        <dbReference type="ARBA" id="ARBA00022475"/>
    </source>
</evidence>
<feature type="transmembrane region" description="Helical" evidence="7">
    <location>
        <begin position="21"/>
        <end position="46"/>
    </location>
</feature>
<feature type="domain" description="ABC3 transporter permease C-terminal" evidence="8">
    <location>
        <begin position="295"/>
        <end position="406"/>
    </location>
</feature>
<evidence type="ECO:0000256" key="5">
    <source>
        <dbReference type="ARBA" id="ARBA00023136"/>
    </source>
</evidence>
<dbReference type="EMBL" id="WELI01000012">
    <property type="protein sequence ID" value="KAB7727011.1"/>
    <property type="molecule type" value="Genomic_DNA"/>
</dbReference>
<feature type="domain" description="MacB-like periplasmic core" evidence="9">
    <location>
        <begin position="25"/>
        <end position="237"/>
    </location>
</feature>
<dbReference type="Pfam" id="PF02687">
    <property type="entry name" value="FtsX"/>
    <property type="match status" value="1"/>
</dbReference>
<evidence type="ECO:0000313" key="11">
    <source>
        <dbReference type="Proteomes" id="UP000488299"/>
    </source>
</evidence>
<evidence type="ECO:0000256" key="4">
    <source>
        <dbReference type="ARBA" id="ARBA00022989"/>
    </source>
</evidence>
<dbReference type="Pfam" id="PF12704">
    <property type="entry name" value="MacB_PCD"/>
    <property type="match status" value="1"/>
</dbReference>
<dbReference type="Proteomes" id="UP000488299">
    <property type="component" value="Unassembled WGS sequence"/>
</dbReference>
<dbReference type="RefSeq" id="WP_152126477.1">
    <property type="nucleotide sequence ID" value="NZ_WELI01000012.1"/>
</dbReference>
<evidence type="ECO:0000256" key="1">
    <source>
        <dbReference type="ARBA" id="ARBA00004651"/>
    </source>
</evidence>
<reference evidence="10 11" key="1">
    <citation type="submission" date="2019-10" db="EMBL/GenBank/DDBJ databases">
        <title>Rudanella paleaurantiibacter sp. nov., isolated from sludge.</title>
        <authorList>
            <person name="Xu S.Q."/>
        </authorList>
    </citation>
    <scope>NUCLEOTIDE SEQUENCE [LARGE SCALE GENOMIC DNA]</scope>
    <source>
        <strain evidence="10 11">HX-22-17</strain>
    </source>
</reference>
<sequence>MKFIRQILESFRFAWQALRSNLLRTTLSLLGVTIGIFAIIAVFTMVDSLERNVKESLNFLGDRVVYVQKWPFEFGSEYRWWKYFQWPEPTYNDYRALAERLENAEAICAMGGRGNVIVKNGNNSLPVRISGVTMDYNQISEVPIGEGRYFAPQEQESARNVVIIGSEVAETLFPNQYAVGKIMKINGLNFQVIAVQEKKGSGVLEIGGNPDRRCLIPYGTFAKLFQSIRPSVTIAVKGYPEDEGLQNLEGEIRGLMRARRSLKPTQDDNFAINRPEAIAKAIGGVFAVLTIAGWVIGSFSILVGGFGIANIMFVSVKERINIIGIQKSLGAKNYFILFQFLFESVMLSLVGGLVGVFLVYLLSFIPLGNLDVVLTAGNIALGLGTSSLIGVLAGILPAISAARLDPVIAIRSK</sequence>
<dbReference type="PANTHER" id="PTHR30572">
    <property type="entry name" value="MEMBRANE COMPONENT OF TRANSPORTER-RELATED"/>
    <property type="match status" value="1"/>
</dbReference>
<proteinExistence type="inferred from homology"/>
<comment type="subcellular location">
    <subcellularLocation>
        <location evidence="1">Cell membrane</location>
        <topology evidence="1">Multi-pass membrane protein</topology>
    </subcellularLocation>
</comment>
<dbReference type="InterPro" id="IPR003838">
    <property type="entry name" value="ABC3_permease_C"/>
</dbReference>
<accession>A0A7J5TT71</accession>
<evidence type="ECO:0000256" key="6">
    <source>
        <dbReference type="ARBA" id="ARBA00038076"/>
    </source>
</evidence>
<feature type="transmembrane region" description="Helical" evidence="7">
    <location>
        <begin position="379"/>
        <end position="404"/>
    </location>
</feature>
<keyword evidence="11" id="KW-1185">Reference proteome</keyword>
<feature type="transmembrane region" description="Helical" evidence="7">
    <location>
        <begin position="284"/>
        <end position="313"/>
    </location>
</feature>
<feature type="transmembrane region" description="Helical" evidence="7">
    <location>
        <begin position="334"/>
        <end position="367"/>
    </location>
</feature>
<dbReference type="AlphaFoldDB" id="A0A7J5TT71"/>
<protein>
    <submittedName>
        <fullName evidence="10">FtsX-like permease family protein</fullName>
    </submittedName>
</protein>
<comment type="similarity">
    <text evidence="6">Belongs to the ABC-4 integral membrane protein family.</text>
</comment>
<keyword evidence="2" id="KW-1003">Cell membrane</keyword>
<keyword evidence="5 7" id="KW-0472">Membrane</keyword>
<dbReference type="GO" id="GO:0005886">
    <property type="term" value="C:plasma membrane"/>
    <property type="evidence" value="ECO:0007669"/>
    <property type="project" value="UniProtKB-SubCell"/>
</dbReference>
<keyword evidence="4 7" id="KW-1133">Transmembrane helix</keyword>
<evidence type="ECO:0000259" key="8">
    <source>
        <dbReference type="Pfam" id="PF02687"/>
    </source>
</evidence>
<evidence type="ECO:0000256" key="7">
    <source>
        <dbReference type="SAM" id="Phobius"/>
    </source>
</evidence>
<keyword evidence="3 7" id="KW-0812">Transmembrane</keyword>
<gene>
    <name evidence="10" type="ORF">F5984_22495</name>
</gene>
<dbReference type="GO" id="GO:0022857">
    <property type="term" value="F:transmembrane transporter activity"/>
    <property type="evidence" value="ECO:0007669"/>
    <property type="project" value="TreeGrafter"/>
</dbReference>
<organism evidence="10 11">
    <name type="scientific">Rudanella paleaurantiibacter</name>
    <dbReference type="NCBI Taxonomy" id="2614655"/>
    <lineage>
        <taxon>Bacteria</taxon>
        <taxon>Pseudomonadati</taxon>
        <taxon>Bacteroidota</taxon>
        <taxon>Cytophagia</taxon>
        <taxon>Cytophagales</taxon>
        <taxon>Cytophagaceae</taxon>
        <taxon>Rudanella</taxon>
    </lineage>
</organism>
<dbReference type="InterPro" id="IPR050250">
    <property type="entry name" value="Macrolide_Exporter_MacB"/>
</dbReference>
<evidence type="ECO:0000256" key="3">
    <source>
        <dbReference type="ARBA" id="ARBA00022692"/>
    </source>
</evidence>
<evidence type="ECO:0000259" key="9">
    <source>
        <dbReference type="Pfam" id="PF12704"/>
    </source>
</evidence>